<evidence type="ECO:0000313" key="2">
    <source>
        <dbReference type="Proteomes" id="UP001251528"/>
    </source>
</evidence>
<dbReference type="Gene3D" id="3.40.50.150">
    <property type="entry name" value="Vaccinia Virus protein VP39"/>
    <property type="match status" value="1"/>
</dbReference>
<dbReference type="Proteomes" id="UP001251528">
    <property type="component" value="Unassembled WGS sequence"/>
</dbReference>
<dbReference type="EMBL" id="JASWJB010000049">
    <property type="protein sequence ID" value="KAK2605943.1"/>
    <property type="molecule type" value="Genomic_DNA"/>
</dbReference>
<keyword evidence="2" id="KW-1185">Reference proteome</keyword>
<proteinExistence type="predicted"/>
<dbReference type="AlphaFoldDB" id="A0AAJ0FW70"/>
<accession>A0AAJ0FW70</accession>
<dbReference type="InterPro" id="IPR029063">
    <property type="entry name" value="SAM-dependent_MTases_sf"/>
</dbReference>
<dbReference type="SUPFAM" id="SSF53335">
    <property type="entry name" value="S-adenosyl-L-methionine-dependent methyltransferases"/>
    <property type="match status" value="1"/>
</dbReference>
<evidence type="ECO:0008006" key="3">
    <source>
        <dbReference type="Google" id="ProtNLM"/>
    </source>
</evidence>
<comment type="caution">
    <text evidence="1">The sequence shown here is derived from an EMBL/GenBank/DDBJ whole genome shotgun (WGS) entry which is preliminary data.</text>
</comment>
<name>A0AAJ0FW70_9HYPO</name>
<sequence>MLAGANSRISDLVASRRARLVEREGDGAQVQPFAPDEELGYYDLAFGAWFLNYAQTKEELTAVFENISLNLKPGGVFVGVVPHPTDDIGQRAATYRAVPLSGLYPQNTYTEELASGNGWGLRVFRDDQGVDFMTCHMKKRVHGEAARRAGMRGKLE</sequence>
<reference evidence="1" key="1">
    <citation type="submission" date="2023-06" db="EMBL/GenBank/DDBJ databases">
        <title>Conoideocrella luteorostrata (Hypocreales: Clavicipitaceae), a potential biocontrol fungus for elongate hemlock scale in United States Christmas tree production areas.</title>
        <authorList>
            <person name="Barrett H."/>
            <person name="Lovett B."/>
            <person name="Macias A.M."/>
            <person name="Stajich J.E."/>
            <person name="Kasson M.T."/>
        </authorList>
    </citation>
    <scope>NUCLEOTIDE SEQUENCE</scope>
    <source>
        <strain evidence="1">ARSEF 14590</strain>
    </source>
</reference>
<evidence type="ECO:0000313" key="1">
    <source>
        <dbReference type="EMBL" id="KAK2605943.1"/>
    </source>
</evidence>
<protein>
    <recommendedName>
        <fullName evidence="3">Methyltransferase domain-containing protein</fullName>
    </recommendedName>
</protein>
<gene>
    <name evidence="1" type="ORF">QQS21_003669</name>
</gene>
<organism evidence="1 2">
    <name type="scientific">Conoideocrella luteorostrata</name>
    <dbReference type="NCBI Taxonomy" id="1105319"/>
    <lineage>
        <taxon>Eukaryota</taxon>
        <taxon>Fungi</taxon>
        <taxon>Dikarya</taxon>
        <taxon>Ascomycota</taxon>
        <taxon>Pezizomycotina</taxon>
        <taxon>Sordariomycetes</taxon>
        <taxon>Hypocreomycetidae</taxon>
        <taxon>Hypocreales</taxon>
        <taxon>Clavicipitaceae</taxon>
        <taxon>Conoideocrella</taxon>
    </lineage>
</organism>